<keyword evidence="9" id="KW-1185">Reference proteome</keyword>
<dbReference type="GO" id="GO:0070509">
    <property type="term" value="P:calcium ion import"/>
    <property type="evidence" value="ECO:0007669"/>
    <property type="project" value="TreeGrafter"/>
</dbReference>
<dbReference type="PANTHER" id="PTHR10037:SF230">
    <property type="entry name" value="CA[2+]-CHANNEL PROTEIN ALPHA[[1]] SUBUNIT T, ISOFORM F"/>
    <property type="match status" value="1"/>
</dbReference>
<dbReference type="InterPro" id="IPR043203">
    <property type="entry name" value="VGCC_Ca_Na"/>
</dbReference>
<dbReference type="Pfam" id="PF00520">
    <property type="entry name" value="Ion_trans"/>
    <property type="match status" value="1"/>
</dbReference>
<reference evidence="8 9" key="2">
    <citation type="submission" date="2024-05" db="EMBL/GenBank/DDBJ databases">
        <authorList>
            <person name="Chen Y."/>
            <person name="Shah S."/>
            <person name="Dougan E. K."/>
            <person name="Thang M."/>
            <person name="Chan C."/>
        </authorList>
    </citation>
    <scope>NUCLEOTIDE SEQUENCE [LARGE SCALE GENOMIC DNA]</scope>
</reference>
<dbReference type="SUPFAM" id="SSF47473">
    <property type="entry name" value="EF-hand"/>
    <property type="match status" value="1"/>
</dbReference>
<feature type="transmembrane region" description="Helical" evidence="5">
    <location>
        <begin position="179"/>
        <end position="201"/>
    </location>
</feature>
<dbReference type="AlphaFoldDB" id="A0A9P1GAV9"/>
<name>A0A9P1GAV9_9DINO</name>
<dbReference type="InterPro" id="IPR011992">
    <property type="entry name" value="EF-hand-dom_pair"/>
</dbReference>
<organism evidence="7">
    <name type="scientific">Cladocopium goreaui</name>
    <dbReference type="NCBI Taxonomy" id="2562237"/>
    <lineage>
        <taxon>Eukaryota</taxon>
        <taxon>Sar</taxon>
        <taxon>Alveolata</taxon>
        <taxon>Dinophyceae</taxon>
        <taxon>Suessiales</taxon>
        <taxon>Symbiodiniaceae</taxon>
        <taxon>Cladocopium</taxon>
    </lineage>
</organism>
<evidence type="ECO:0000313" key="7">
    <source>
        <dbReference type="EMBL" id="CAI4007331.1"/>
    </source>
</evidence>
<dbReference type="Gene3D" id="1.10.238.10">
    <property type="entry name" value="EF-hand"/>
    <property type="match status" value="1"/>
</dbReference>
<dbReference type="Proteomes" id="UP001152797">
    <property type="component" value="Unassembled WGS sequence"/>
</dbReference>
<proteinExistence type="predicted"/>
<keyword evidence="4 5" id="KW-0472">Membrane</keyword>
<protein>
    <submittedName>
        <fullName evidence="8">EF-hand domain-containing protein</fullName>
    </submittedName>
</protein>
<accession>A0A9P1GAV9</accession>
<feature type="transmembrane region" description="Helical" evidence="5">
    <location>
        <begin position="42"/>
        <end position="62"/>
    </location>
</feature>
<dbReference type="PROSITE" id="PS50222">
    <property type="entry name" value="EF_HAND_2"/>
    <property type="match status" value="1"/>
</dbReference>
<dbReference type="GO" id="GO:0086010">
    <property type="term" value="P:membrane depolarization during action potential"/>
    <property type="evidence" value="ECO:0007669"/>
    <property type="project" value="TreeGrafter"/>
</dbReference>
<dbReference type="InterPro" id="IPR027359">
    <property type="entry name" value="Volt_channel_dom_sf"/>
</dbReference>
<dbReference type="OrthoDB" id="10487343at2759"/>
<dbReference type="EMBL" id="CAMXCT030004013">
    <property type="protein sequence ID" value="CAL4794643.1"/>
    <property type="molecule type" value="Genomic_DNA"/>
</dbReference>
<dbReference type="EMBL" id="CAMXCT020004013">
    <property type="protein sequence ID" value="CAL1160706.1"/>
    <property type="molecule type" value="Genomic_DNA"/>
</dbReference>
<dbReference type="GO" id="GO:0001518">
    <property type="term" value="C:voltage-gated sodium channel complex"/>
    <property type="evidence" value="ECO:0007669"/>
    <property type="project" value="TreeGrafter"/>
</dbReference>
<evidence type="ECO:0000313" key="8">
    <source>
        <dbReference type="EMBL" id="CAL4794643.1"/>
    </source>
</evidence>
<feature type="transmembrane region" description="Helical" evidence="5">
    <location>
        <begin position="249"/>
        <end position="275"/>
    </location>
</feature>
<dbReference type="PANTHER" id="PTHR10037">
    <property type="entry name" value="VOLTAGE-GATED CATION CHANNEL CALCIUM AND SODIUM"/>
    <property type="match status" value="1"/>
</dbReference>
<dbReference type="Gene3D" id="1.10.287.70">
    <property type="match status" value="1"/>
</dbReference>
<dbReference type="GO" id="GO:0005248">
    <property type="term" value="F:voltage-gated sodium channel activity"/>
    <property type="evidence" value="ECO:0007669"/>
    <property type="project" value="TreeGrafter"/>
</dbReference>
<keyword evidence="3 5" id="KW-1133">Transmembrane helix</keyword>
<evidence type="ECO:0000313" key="9">
    <source>
        <dbReference type="Proteomes" id="UP001152797"/>
    </source>
</evidence>
<dbReference type="InterPro" id="IPR005821">
    <property type="entry name" value="Ion_trans_dom"/>
</dbReference>
<feature type="transmembrane region" description="Helical" evidence="5">
    <location>
        <begin position="116"/>
        <end position="135"/>
    </location>
</feature>
<dbReference type="EMBL" id="CAMXCT010004013">
    <property type="protein sequence ID" value="CAI4007331.1"/>
    <property type="molecule type" value="Genomic_DNA"/>
</dbReference>
<keyword evidence="2 5" id="KW-0812">Transmembrane</keyword>
<dbReference type="GO" id="GO:0008332">
    <property type="term" value="F:low voltage-gated calcium channel activity"/>
    <property type="evidence" value="ECO:0007669"/>
    <property type="project" value="TreeGrafter"/>
</dbReference>
<evidence type="ECO:0000256" key="5">
    <source>
        <dbReference type="SAM" id="Phobius"/>
    </source>
</evidence>
<dbReference type="InterPro" id="IPR002048">
    <property type="entry name" value="EF_hand_dom"/>
</dbReference>
<feature type="transmembrane region" description="Helical" evidence="5">
    <location>
        <begin position="74"/>
        <end position="95"/>
    </location>
</feature>
<sequence>MNVPVEEAGIIPELAHYLKCKGGKVGEGRAHRNWIDTKCGRFVSNTALWLNVALFIVVANLHEADWQSLQIDPVLQGCYCGGQLLLLAFFSYELWQRLKSADEGIDAFMKTGWNCYDAFLIALGFVDACVLNFIPVAQVQAVHNMVLLLAPALQILRLGRVVTELRLIILGIVKAMRAVFWAMVLLTLVIYFFAVFTVHYVGEMFRNDVLTSNLSSSMGEAMFTLFSFATLEDYTTTVRHFMRSGMSGVLVAVCIVGFILFANLALLNLLTAIMVEAVVDILPLFLEERSEVLNRETAARVKKLKELFHKMEEHGSKRVSCDEFQKNVDQHVKDELGKLQIANSDLNELFKLIDFTGAGALSQAEFIDGLMRMTPAPASKRELLEVQHDLHRMWNMLSVGQERLQEQLTSFMKDLPVRLLPIVEEVREMRDTYKTSLVERDKLAQTLAQQVEATCSRLPIREVQASECEIRHQLNEVQQSLADLTDSRNGISEQLVHLLEEVQGQHSMMLATSQTQQSLSARFDELEAELQVPQDPQSHCMQGHAEEKKTIEPEVTKMFASQETQTVPSENRSRANREAFDISSQARRSWLFPAQHSLANWQTLVGCQDVPGNIIVRLRSICAYELAKQPAKQFAKYPKLFQLPIQSLADMQWSYPDLSGSPSPYTDGKVRVAKVLRWLQNKHWMHLPFDKLILRLEGAGIQLSMVEQDILKCYLADESL</sequence>
<comment type="caution">
    <text evidence="7">The sequence shown here is derived from an EMBL/GenBank/DDBJ whole genome shotgun (WGS) entry which is preliminary data.</text>
</comment>
<comment type="subcellular location">
    <subcellularLocation>
        <location evidence="1">Membrane</location>
        <topology evidence="1">Multi-pass membrane protein</topology>
    </subcellularLocation>
</comment>
<reference evidence="7" key="1">
    <citation type="submission" date="2022-10" db="EMBL/GenBank/DDBJ databases">
        <authorList>
            <person name="Chen Y."/>
            <person name="Dougan E. K."/>
            <person name="Chan C."/>
            <person name="Rhodes N."/>
            <person name="Thang M."/>
        </authorList>
    </citation>
    <scope>NUCLEOTIDE SEQUENCE</scope>
</reference>
<feature type="domain" description="EF-hand" evidence="6">
    <location>
        <begin position="341"/>
        <end position="376"/>
    </location>
</feature>
<dbReference type="SUPFAM" id="SSF81324">
    <property type="entry name" value="Voltage-gated potassium channels"/>
    <property type="match status" value="1"/>
</dbReference>
<gene>
    <name evidence="7" type="ORF">C1SCF055_LOCUS32895</name>
</gene>
<evidence type="ECO:0000259" key="6">
    <source>
        <dbReference type="PROSITE" id="PS50222"/>
    </source>
</evidence>
<evidence type="ECO:0000256" key="3">
    <source>
        <dbReference type="ARBA" id="ARBA00022989"/>
    </source>
</evidence>
<evidence type="ECO:0000256" key="4">
    <source>
        <dbReference type="ARBA" id="ARBA00023136"/>
    </source>
</evidence>
<evidence type="ECO:0000256" key="2">
    <source>
        <dbReference type="ARBA" id="ARBA00022692"/>
    </source>
</evidence>
<dbReference type="Gene3D" id="1.20.120.350">
    <property type="entry name" value="Voltage-gated potassium channels. Chain C"/>
    <property type="match status" value="1"/>
</dbReference>
<dbReference type="GO" id="GO:0005509">
    <property type="term" value="F:calcium ion binding"/>
    <property type="evidence" value="ECO:0007669"/>
    <property type="project" value="InterPro"/>
</dbReference>
<evidence type="ECO:0000256" key="1">
    <source>
        <dbReference type="ARBA" id="ARBA00004141"/>
    </source>
</evidence>